<name>A0A9Q0LY76_BLOTA</name>
<proteinExistence type="predicted"/>
<accession>A0A9Q0LY76</accession>
<gene>
    <name evidence="1" type="ORF">RDWZM_009922</name>
</gene>
<dbReference type="GO" id="GO:0003723">
    <property type="term" value="F:RNA binding"/>
    <property type="evidence" value="ECO:0007669"/>
    <property type="project" value="InterPro"/>
</dbReference>
<evidence type="ECO:0000313" key="1">
    <source>
        <dbReference type="EMBL" id="KAJ6215422.1"/>
    </source>
</evidence>
<evidence type="ECO:0000313" key="2">
    <source>
        <dbReference type="Proteomes" id="UP001142055"/>
    </source>
</evidence>
<keyword evidence="2" id="KW-1185">Reference proteome</keyword>
<dbReference type="OMA" id="MNIDYKV"/>
<protein>
    <submittedName>
        <fullName evidence="1">Uncharacterized protein</fullName>
    </submittedName>
</protein>
<comment type="caution">
    <text evidence="1">The sequence shown here is derived from an EMBL/GenBank/DDBJ whole genome shotgun (WGS) entry which is preliminary data.</text>
</comment>
<sequence>MLLRFLHHPASLVSKTNLLNRSIHYKHEKLRSSRINPYKNLFPWNNEVDLAKLLVKNIVYNKHGLIAISKPWGLPIHPSSVNQKPNTMSKIYGDPLFCLHEVLEYVAQLIGVERLNLVKSAHRDWSGLVLLSTSEELVPRIEKSIRRAIASSIPYRRFYCITNGIIQNQNGSERCGIRLFELDEFGDHKEPIYISPEKLTKRAIKQSRRNGDQYGSTGNTRIANVKYRTIAMNRALAVSLVELESSFTKWSFLQCFLAYKASFILGDTFFSARVKHLLGQPVMMKPTKLLTKEEIHRLNQSDHDPLSIEVKRTLNIHHNSEIPLMIHCGGITLPGLMKSLNLHRKGTKSSEDGSELVQVKQNNDLIIESEFPEHFKHTLKRLQLLEE</sequence>
<dbReference type="Proteomes" id="UP001142055">
    <property type="component" value="Chromosome 4"/>
</dbReference>
<dbReference type="GO" id="GO:0001522">
    <property type="term" value="P:pseudouridine synthesis"/>
    <property type="evidence" value="ECO:0007669"/>
    <property type="project" value="InterPro"/>
</dbReference>
<organism evidence="1 2">
    <name type="scientific">Blomia tropicalis</name>
    <name type="common">Mite</name>
    <dbReference type="NCBI Taxonomy" id="40697"/>
    <lineage>
        <taxon>Eukaryota</taxon>
        <taxon>Metazoa</taxon>
        <taxon>Ecdysozoa</taxon>
        <taxon>Arthropoda</taxon>
        <taxon>Chelicerata</taxon>
        <taxon>Arachnida</taxon>
        <taxon>Acari</taxon>
        <taxon>Acariformes</taxon>
        <taxon>Sarcoptiformes</taxon>
        <taxon>Astigmata</taxon>
        <taxon>Glycyphagoidea</taxon>
        <taxon>Echimyopodidae</taxon>
        <taxon>Blomia</taxon>
    </lineage>
</organism>
<dbReference type="GO" id="GO:0009982">
    <property type="term" value="F:pseudouridine synthase activity"/>
    <property type="evidence" value="ECO:0007669"/>
    <property type="project" value="InterPro"/>
</dbReference>
<dbReference type="Gene3D" id="3.30.2350.10">
    <property type="entry name" value="Pseudouridine synthase"/>
    <property type="match status" value="1"/>
</dbReference>
<dbReference type="InterPro" id="IPR020103">
    <property type="entry name" value="PsdUridine_synth_cat_dom_sf"/>
</dbReference>
<dbReference type="EMBL" id="JAPWDV010000004">
    <property type="protein sequence ID" value="KAJ6215422.1"/>
    <property type="molecule type" value="Genomic_DNA"/>
</dbReference>
<reference evidence="1" key="1">
    <citation type="submission" date="2022-12" db="EMBL/GenBank/DDBJ databases">
        <title>Genome assemblies of Blomia tropicalis.</title>
        <authorList>
            <person name="Cui Y."/>
        </authorList>
    </citation>
    <scope>NUCLEOTIDE SEQUENCE</scope>
    <source>
        <tissue evidence="1">Adult mites</tissue>
    </source>
</reference>
<dbReference type="SUPFAM" id="SSF55120">
    <property type="entry name" value="Pseudouridine synthase"/>
    <property type="match status" value="1"/>
</dbReference>
<dbReference type="AlphaFoldDB" id="A0A9Q0LY76"/>